<name>A0A8J5CQM4_CHIOP</name>
<evidence type="ECO:0000256" key="1">
    <source>
        <dbReference type="SAM" id="Phobius"/>
    </source>
</evidence>
<dbReference type="PROSITE" id="PS51257">
    <property type="entry name" value="PROKAR_LIPOPROTEIN"/>
    <property type="match status" value="1"/>
</dbReference>
<dbReference type="EMBL" id="JACEEZ010015310">
    <property type="protein sequence ID" value="KAG0718924.1"/>
    <property type="molecule type" value="Genomic_DNA"/>
</dbReference>
<keyword evidence="1" id="KW-1133">Transmembrane helix</keyword>
<feature type="transmembrane region" description="Helical" evidence="1">
    <location>
        <begin position="88"/>
        <end position="105"/>
    </location>
</feature>
<comment type="caution">
    <text evidence="2">The sequence shown here is derived from an EMBL/GenBank/DDBJ whole genome shotgun (WGS) entry which is preliminary data.</text>
</comment>
<dbReference type="Proteomes" id="UP000770661">
    <property type="component" value="Unassembled WGS sequence"/>
</dbReference>
<reference evidence="2" key="1">
    <citation type="submission" date="2020-07" db="EMBL/GenBank/DDBJ databases">
        <title>The High-quality genome of the commercially important snow crab, Chionoecetes opilio.</title>
        <authorList>
            <person name="Jeong J.-H."/>
            <person name="Ryu S."/>
        </authorList>
    </citation>
    <scope>NUCLEOTIDE SEQUENCE</scope>
    <source>
        <strain evidence="2">MADBK_172401_WGS</strain>
        <tissue evidence="2">Digestive gland</tissue>
    </source>
</reference>
<keyword evidence="3" id="KW-1185">Reference proteome</keyword>
<evidence type="ECO:0000313" key="3">
    <source>
        <dbReference type="Proteomes" id="UP000770661"/>
    </source>
</evidence>
<keyword evidence="1" id="KW-0812">Transmembrane</keyword>
<protein>
    <submittedName>
        <fullName evidence="2">Uncharacterized protein</fullName>
    </submittedName>
</protein>
<feature type="transmembrane region" description="Helical" evidence="1">
    <location>
        <begin position="45"/>
        <end position="68"/>
    </location>
</feature>
<organism evidence="2 3">
    <name type="scientific">Chionoecetes opilio</name>
    <name type="common">Atlantic snow crab</name>
    <name type="synonym">Cancer opilio</name>
    <dbReference type="NCBI Taxonomy" id="41210"/>
    <lineage>
        <taxon>Eukaryota</taxon>
        <taxon>Metazoa</taxon>
        <taxon>Ecdysozoa</taxon>
        <taxon>Arthropoda</taxon>
        <taxon>Crustacea</taxon>
        <taxon>Multicrustacea</taxon>
        <taxon>Malacostraca</taxon>
        <taxon>Eumalacostraca</taxon>
        <taxon>Eucarida</taxon>
        <taxon>Decapoda</taxon>
        <taxon>Pleocyemata</taxon>
        <taxon>Brachyura</taxon>
        <taxon>Eubrachyura</taxon>
        <taxon>Majoidea</taxon>
        <taxon>Majidae</taxon>
        <taxon>Chionoecetes</taxon>
    </lineage>
</organism>
<proteinExistence type="predicted"/>
<accession>A0A8J5CQM4</accession>
<evidence type="ECO:0000313" key="2">
    <source>
        <dbReference type="EMBL" id="KAG0718924.1"/>
    </source>
</evidence>
<keyword evidence="1" id="KW-0472">Membrane</keyword>
<sequence>MTGSMSRISAHRLDGQQYFLRSMLALWLSIYGCTNDPGSFMVTKLVMLFLCFFVLMLLLVVGPCTMPNASLRRSLYTDFPIAPCHSSISSRIAPIIGGLLLMWLTM</sequence>
<gene>
    <name evidence="2" type="ORF">GWK47_051556</name>
</gene>
<dbReference type="AlphaFoldDB" id="A0A8J5CQM4"/>